<organism evidence="1 2">
    <name type="scientific">Choristoneura fumiferana</name>
    <name type="common">Spruce budworm moth</name>
    <name type="synonym">Archips fumiferana</name>
    <dbReference type="NCBI Taxonomy" id="7141"/>
    <lineage>
        <taxon>Eukaryota</taxon>
        <taxon>Metazoa</taxon>
        <taxon>Ecdysozoa</taxon>
        <taxon>Arthropoda</taxon>
        <taxon>Hexapoda</taxon>
        <taxon>Insecta</taxon>
        <taxon>Pterygota</taxon>
        <taxon>Neoptera</taxon>
        <taxon>Endopterygota</taxon>
        <taxon>Lepidoptera</taxon>
        <taxon>Glossata</taxon>
        <taxon>Ditrysia</taxon>
        <taxon>Tortricoidea</taxon>
        <taxon>Tortricidae</taxon>
        <taxon>Tortricinae</taxon>
        <taxon>Choristoneura</taxon>
    </lineage>
</organism>
<proteinExistence type="predicted"/>
<reference evidence="1 2" key="1">
    <citation type="journal article" date="2022" name="Genome Biol. Evol.">
        <title>The Spruce Budworm Genome: Reconstructing the Evolutionary History of Antifreeze Proteins.</title>
        <authorList>
            <person name="Beliveau C."/>
            <person name="Gagne P."/>
            <person name="Picq S."/>
            <person name="Vernygora O."/>
            <person name="Keeling C.I."/>
            <person name="Pinkney K."/>
            <person name="Doucet D."/>
            <person name="Wen F."/>
            <person name="Johnston J.S."/>
            <person name="Maaroufi H."/>
            <person name="Boyle B."/>
            <person name="Laroche J."/>
            <person name="Dewar K."/>
            <person name="Juretic N."/>
            <person name="Blackburn G."/>
            <person name="Nisole A."/>
            <person name="Brunet B."/>
            <person name="Brandao M."/>
            <person name="Lumley L."/>
            <person name="Duan J."/>
            <person name="Quan G."/>
            <person name="Lucarotti C.J."/>
            <person name="Roe A.D."/>
            <person name="Sperling F.A.H."/>
            <person name="Levesque R.C."/>
            <person name="Cusson M."/>
        </authorList>
    </citation>
    <scope>NUCLEOTIDE SEQUENCE [LARGE SCALE GENOMIC DNA]</scope>
    <source>
        <strain evidence="1">Glfc:IPQL:Cfum</strain>
    </source>
</reference>
<keyword evidence="2" id="KW-1185">Reference proteome</keyword>
<evidence type="ECO:0000313" key="1">
    <source>
        <dbReference type="EMBL" id="KAI8433359.1"/>
    </source>
</evidence>
<dbReference type="Proteomes" id="UP001064048">
    <property type="component" value="Chromosome 28"/>
</dbReference>
<sequence>MKNTNRSRRGGAGQVPGGYVCSETDLRDAEVFKGVIFCSGCSQRIFQGCSTARHAKAKPRRQRERRRRERAQRSDANRVIEMARMGRSSTSSERYRVDSQRTDPTVLAPYPSVSTECYCALELLNRAQGLIRTRMRRISATTEASTVSELNRQTVKKKILMRSSLISVIVSKEKEKE</sequence>
<name>A0ACC0KAI2_CHOFU</name>
<protein>
    <submittedName>
        <fullName evidence="1">Uncharacterized protein</fullName>
    </submittedName>
</protein>
<evidence type="ECO:0000313" key="2">
    <source>
        <dbReference type="Proteomes" id="UP001064048"/>
    </source>
</evidence>
<gene>
    <name evidence="1" type="ORF">MSG28_015400</name>
</gene>
<comment type="caution">
    <text evidence="1">The sequence shown here is derived from an EMBL/GenBank/DDBJ whole genome shotgun (WGS) entry which is preliminary data.</text>
</comment>
<dbReference type="EMBL" id="CM046128">
    <property type="protein sequence ID" value="KAI8433359.1"/>
    <property type="molecule type" value="Genomic_DNA"/>
</dbReference>
<accession>A0ACC0KAI2</accession>